<keyword evidence="2" id="KW-1185">Reference proteome</keyword>
<dbReference type="EMBL" id="JACDTY010000007">
    <property type="protein sequence ID" value="MBA1141775.1"/>
    <property type="molecule type" value="Genomic_DNA"/>
</dbReference>
<sequence>MLNAANHSGRGNLASRRPRVGIVLDLVDGKGPGKTCRARLEAVRSGYRKAAKLKPIAELLVCLLELLLDVRKLLFGRGIGLCKRAFELGRGSFKANY</sequence>
<evidence type="ECO:0000313" key="2">
    <source>
        <dbReference type="Proteomes" id="UP000558284"/>
    </source>
</evidence>
<evidence type="ECO:0000313" key="1">
    <source>
        <dbReference type="EMBL" id="MBA1141775.1"/>
    </source>
</evidence>
<gene>
    <name evidence="1" type="ORF">H0241_16115</name>
</gene>
<protein>
    <submittedName>
        <fullName evidence="1">Uncharacterized protein</fullName>
    </submittedName>
</protein>
<organism evidence="1 2">
    <name type="scientific">Mesorhizobium neociceri</name>
    <dbReference type="NCBI Taxonomy" id="1307853"/>
    <lineage>
        <taxon>Bacteria</taxon>
        <taxon>Pseudomonadati</taxon>
        <taxon>Pseudomonadota</taxon>
        <taxon>Alphaproteobacteria</taxon>
        <taxon>Hyphomicrobiales</taxon>
        <taxon>Phyllobacteriaceae</taxon>
        <taxon>Mesorhizobium</taxon>
    </lineage>
</organism>
<comment type="caution">
    <text evidence="1">The sequence shown here is derived from an EMBL/GenBank/DDBJ whole genome shotgun (WGS) entry which is preliminary data.</text>
</comment>
<reference evidence="1 2" key="1">
    <citation type="submission" date="2020-07" db="EMBL/GenBank/DDBJ databases">
        <title>Definition of the novel symbiovar canariense within Mesorhizobium novociceri, a new species of genus Mesorhizobium nodulating Cicer canariense in the Caldera de Taburiente National Park (La Palma, Canary Islands).</title>
        <authorList>
            <person name="Leon-Barrios M."/>
            <person name="Perez-Yepez J."/>
            <person name="Flores-Felix J.D."/>
            <person name="Ramirez-Baena M.H."/>
            <person name="Pulido-Suarez L."/>
            <person name="Igual J.M."/>
            <person name="Velazquez E."/>
            <person name="Peix A."/>
        </authorList>
    </citation>
    <scope>NUCLEOTIDE SEQUENCE [LARGE SCALE GENOMIC DNA]</scope>
    <source>
        <strain evidence="1 2">CCANP35</strain>
    </source>
</reference>
<name>A0A838B5V7_9HYPH</name>
<dbReference type="Proteomes" id="UP000558284">
    <property type="component" value="Unassembled WGS sequence"/>
</dbReference>
<proteinExistence type="predicted"/>
<accession>A0A838B5V7</accession>
<dbReference type="RefSeq" id="WP_181058652.1">
    <property type="nucleotide sequence ID" value="NZ_JACDTY010000007.1"/>
</dbReference>
<dbReference type="AlphaFoldDB" id="A0A838B5V7"/>